<dbReference type="EMBL" id="QGSV01000287">
    <property type="protein sequence ID" value="PWU44778.1"/>
    <property type="molecule type" value="Genomic_DNA"/>
</dbReference>
<comment type="similarity">
    <text evidence="1">Belongs to the nitroreductase family.</text>
</comment>
<dbReference type="InterPro" id="IPR029479">
    <property type="entry name" value="Nitroreductase"/>
</dbReference>
<dbReference type="Pfam" id="PF00881">
    <property type="entry name" value="Nitroreductase"/>
    <property type="match status" value="1"/>
</dbReference>
<comment type="caution">
    <text evidence="4">The sequence shown here is derived from an EMBL/GenBank/DDBJ whole genome shotgun (WGS) entry which is preliminary data.</text>
</comment>
<evidence type="ECO:0000313" key="5">
    <source>
        <dbReference type="Proteomes" id="UP000245683"/>
    </source>
</evidence>
<dbReference type="GO" id="GO:0016491">
    <property type="term" value="F:oxidoreductase activity"/>
    <property type="evidence" value="ECO:0007669"/>
    <property type="project" value="UniProtKB-KW"/>
</dbReference>
<evidence type="ECO:0000256" key="1">
    <source>
        <dbReference type="ARBA" id="ARBA00007118"/>
    </source>
</evidence>
<keyword evidence="5" id="KW-1185">Reference proteome</keyword>
<accession>A0A317JWP6</accession>
<evidence type="ECO:0000256" key="2">
    <source>
        <dbReference type="ARBA" id="ARBA00023002"/>
    </source>
</evidence>
<evidence type="ECO:0000259" key="3">
    <source>
        <dbReference type="Pfam" id="PF00881"/>
    </source>
</evidence>
<keyword evidence="2" id="KW-0560">Oxidoreductase</keyword>
<reference evidence="5" key="1">
    <citation type="submission" date="2018-05" db="EMBL/GenBank/DDBJ databases">
        <title>Micromonospora globispora sp. nov. and Micromonospora rugosa sp. nov., isolated from marine sediment.</title>
        <authorList>
            <person name="Carro L."/>
            <person name="Aysel V."/>
            <person name="Cetin D."/>
            <person name="Igual J.M."/>
            <person name="Klenk H.-P."/>
            <person name="Trujillo M.E."/>
            <person name="Sahin N."/>
        </authorList>
    </citation>
    <scope>NUCLEOTIDE SEQUENCE [LARGE SCALE GENOMIC DNA]</scope>
    <source>
        <strain evidence="5">S2904</strain>
    </source>
</reference>
<dbReference type="OrthoDB" id="9802510at2"/>
<sequence length="176" mass="18996">MADLTPLLAFRWSPRAFDPAAELTGAEASSLLEAARWAPSTGNAQPWRFALGHREDDTWKRLLVSLPAGDQRWARRASALVLGAHAAGDAERGAYDLGQAMAHLTVQATALGLYVHQLTCFDRAGLAADLDLPVGIRPLVVAAVGRLGDPAVLPEELRQRELGLRRRRPLAALLLP</sequence>
<dbReference type="Gene3D" id="3.40.109.10">
    <property type="entry name" value="NADH Oxidase"/>
    <property type="match status" value="1"/>
</dbReference>
<dbReference type="SUPFAM" id="SSF55469">
    <property type="entry name" value="FMN-dependent nitroreductase-like"/>
    <property type="match status" value="1"/>
</dbReference>
<dbReference type="Proteomes" id="UP000245683">
    <property type="component" value="Unassembled WGS sequence"/>
</dbReference>
<feature type="domain" description="Nitroreductase" evidence="3">
    <location>
        <begin position="9"/>
        <end position="146"/>
    </location>
</feature>
<evidence type="ECO:0000313" key="4">
    <source>
        <dbReference type="EMBL" id="PWU44778.1"/>
    </source>
</evidence>
<dbReference type="CDD" id="cd02138">
    <property type="entry name" value="TdsD-like"/>
    <property type="match status" value="1"/>
</dbReference>
<dbReference type="PANTHER" id="PTHR43673">
    <property type="entry name" value="NAD(P)H NITROREDUCTASE YDGI-RELATED"/>
    <property type="match status" value="1"/>
</dbReference>
<proteinExistence type="inferred from homology"/>
<dbReference type="AlphaFoldDB" id="A0A317JWP6"/>
<protein>
    <submittedName>
        <fullName evidence="4">Nitroreductase</fullName>
    </submittedName>
</protein>
<dbReference type="InterPro" id="IPR000415">
    <property type="entry name" value="Nitroreductase-like"/>
</dbReference>
<dbReference type="RefSeq" id="WP_109946871.1">
    <property type="nucleotide sequence ID" value="NZ_QGGF01000282.1"/>
</dbReference>
<gene>
    <name evidence="4" type="ORF">DLJ46_24130</name>
</gene>
<name>A0A317JWP6_9ACTN</name>
<organism evidence="4 5">
    <name type="scientific">Micromonospora globispora</name>
    <dbReference type="NCBI Taxonomy" id="1450148"/>
    <lineage>
        <taxon>Bacteria</taxon>
        <taxon>Bacillati</taxon>
        <taxon>Actinomycetota</taxon>
        <taxon>Actinomycetes</taxon>
        <taxon>Micromonosporales</taxon>
        <taxon>Micromonosporaceae</taxon>
        <taxon>Micromonospora</taxon>
    </lineage>
</organism>
<dbReference type="PANTHER" id="PTHR43673:SF10">
    <property type="entry name" value="NADH DEHYDROGENASE_NAD(P)H NITROREDUCTASE XCC3605-RELATED"/>
    <property type="match status" value="1"/>
</dbReference>